<keyword evidence="7" id="KW-1185">Reference proteome</keyword>
<dbReference type="FunFam" id="3.40.30.10:FF:000013">
    <property type="entry name" value="Blast:Protein SCO1 homolog, mitochondrial"/>
    <property type="match status" value="1"/>
</dbReference>
<evidence type="ECO:0000313" key="7">
    <source>
        <dbReference type="Proteomes" id="UP000271227"/>
    </source>
</evidence>
<feature type="binding site" evidence="3">
    <location>
        <position position="85"/>
    </location>
    <ligand>
        <name>Cu cation</name>
        <dbReference type="ChEBI" id="CHEBI:23378"/>
    </ligand>
</feature>
<evidence type="ECO:0000256" key="3">
    <source>
        <dbReference type="PIRSR" id="PIRSR603782-1"/>
    </source>
</evidence>
<dbReference type="Proteomes" id="UP000271227">
    <property type="component" value="Unassembled WGS sequence"/>
</dbReference>
<feature type="disulfide bond" description="Redox-active" evidence="4">
    <location>
        <begin position="81"/>
        <end position="85"/>
    </location>
</feature>
<organism evidence="6 7">
    <name type="scientific">Eilatimonas milleporae</name>
    <dbReference type="NCBI Taxonomy" id="911205"/>
    <lineage>
        <taxon>Bacteria</taxon>
        <taxon>Pseudomonadati</taxon>
        <taxon>Pseudomonadota</taxon>
        <taxon>Alphaproteobacteria</taxon>
        <taxon>Kordiimonadales</taxon>
        <taxon>Kordiimonadaceae</taxon>
        <taxon>Eilatimonas</taxon>
    </lineage>
</organism>
<dbReference type="PANTHER" id="PTHR12151:SF25">
    <property type="entry name" value="LINALOOL DEHYDRATASE_ISOMERASE DOMAIN-CONTAINING PROTEIN"/>
    <property type="match status" value="1"/>
</dbReference>
<dbReference type="Pfam" id="PF02630">
    <property type="entry name" value="SCO1-SenC"/>
    <property type="match status" value="1"/>
</dbReference>
<proteinExistence type="inferred from homology"/>
<dbReference type="InParanoid" id="A0A3M0BZ54"/>
<keyword evidence="2 3" id="KW-0186">Copper</keyword>
<evidence type="ECO:0000256" key="5">
    <source>
        <dbReference type="SAM" id="Phobius"/>
    </source>
</evidence>
<keyword evidence="3" id="KW-0479">Metal-binding</keyword>
<dbReference type="AlphaFoldDB" id="A0A3M0BZ54"/>
<dbReference type="RefSeq" id="WP_121939853.1">
    <property type="nucleotide sequence ID" value="NZ_REFR01000014.1"/>
</dbReference>
<feature type="transmembrane region" description="Helical" evidence="5">
    <location>
        <begin position="6"/>
        <end position="25"/>
    </location>
</feature>
<sequence>MRAVRVIAWALVVVVAVGLVAIRFFSDAPQPGGVTTDGGDDISVANGPGGPFELTAHTGERMRDVDFRGRYMLIFFGYSLCPDICPIEMEKITATLNLLEEEGLDTTPVQPLFITLDPARDTPEMLADFVGQYHPRLIGLTGSEADVDAVVKAYRVYREVVEDPSYDGYLINHLWVDFLMGPDGSFERVFTSKDTPASMADVLRPLLAS</sequence>
<evidence type="ECO:0000256" key="2">
    <source>
        <dbReference type="ARBA" id="ARBA00023008"/>
    </source>
</evidence>
<gene>
    <name evidence="6" type="ORF">BXY39_3213</name>
</gene>
<dbReference type="GO" id="GO:0046872">
    <property type="term" value="F:metal ion binding"/>
    <property type="evidence" value="ECO:0007669"/>
    <property type="project" value="UniProtKB-KW"/>
</dbReference>
<name>A0A3M0BZ54_9PROT</name>
<dbReference type="PANTHER" id="PTHR12151">
    <property type="entry name" value="ELECTRON TRANSPORT PROTIN SCO1/SENC FAMILY MEMBER"/>
    <property type="match status" value="1"/>
</dbReference>
<keyword evidence="5" id="KW-0472">Membrane</keyword>
<keyword evidence="4" id="KW-1015">Disulfide bond</keyword>
<accession>A0A3M0BZ54</accession>
<comment type="caution">
    <text evidence="6">The sequence shown here is derived from an EMBL/GenBank/DDBJ whole genome shotgun (WGS) entry which is preliminary data.</text>
</comment>
<keyword evidence="5" id="KW-0812">Transmembrane</keyword>
<protein>
    <submittedName>
        <fullName evidence="6">Protein SCO1/2</fullName>
    </submittedName>
</protein>
<evidence type="ECO:0000313" key="6">
    <source>
        <dbReference type="EMBL" id="RMB02861.1"/>
    </source>
</evidence>
<comment type="similarity">
    <text evidence="1">Belongs to the SCO1/2 family.</text>
</comment>
<dbReference type="OrthoDB" id="9790194at2"/>
<dbReference type="InterPro" id="IPR036249">
    <property type="entry name" value="Thioredoxin-like_sf"/>
</dbReference>
<dbReference type="Gene3D" id="3.40.30.10">
    <property type="entry name" value="Glutaredoxin"/>
    <property type="match status" value="1"/>
</dbReference>
<dbReference type="EMBL" id="REFR01000014">
    <property type="protein sequence ID" value="RMB02861.1"/>
    <property type="molecule type" value="Genomic_DNA"/>
</dbReference>
<evidence type="ECO:0000256" key="4">
    <source>
        <dbReference type="PIRSR" id="PIRSR603782-2"/>
    </source>
</evidence>
<dbReference type="CDD" id="cd02968">
    <property type="entry name" value="SCO"/>
    <property type="match status" value="1"/>
</dbReference>
<reference evidence="6 7" key="1">
    <citation type="submission" date="2018-10" db="EMBL/GenBank/DDBJ databases">
        <title>Genomic Encyclopedia of Archaeal and Bacterial Type Strains, Phase II (KMG-II): from individual species to whole genera.</title>
        <authorList>
            <person name="Goeker M."/>
        </authorList>
    </citation>
    <scope>NUCLEOTIDE SEQUENCE [LARGE SCALE GENOMIC DNA]</scope>
    <source>
        <strain evidence="6 7">DSM 25217</strain>
    </source>
</reference>
<keyword evidence="5" id="KW-1133">Transmembrane helix</keyword>
<feature type="binding site" evidence="3">
    <location>
        <position position="81"/>
    </location>
    <ligand>
        <name>Cu cation</name>
        <dbReference type="ChEBI" id="CHEBI:23378"/>
    </ligand>
</feature>
<dbReference type="InterPro" id="IPR003782">
    <property type="entry name" value="SCO1/SenC"/>
</dbReference>
<dbReference type="SUPFAM" id="SSF52833">
    <property type="entry name" value="Thioredoxin-like"/>
    <property type="match status" value="1"/>
</dbReference>
<evidence type="ECO:0000256" key="1">
    <source>
        <dbReference type="ARBA" id="ARBA00010996"/>
    </source>
</evidence>
<feature type="binding site" evidence="3">
    <location>
        <position position="173"/>
    </location>
    <ligand>
        <name>Cu cation</name>
        <dbReference type="ChEBI" id="CHEBI:23378"/>
    </ligand>
</feature>